<keyword evidence="2" id="KW-1185">Reference proteome</keyword>
<dbReference type="Gene3D" id="1.10.10.10">
    <property type="entry name" value="Winged helix-like DNA-binding domain superfamily/Winged helix DNA-binding domain"/>
    <property type="match status" value="1"/>
</dbReference>
<dbReference type="Pfam" id="PF06627">
    <property type="entry name" value="DUF1153"/>
    <property type="match status" value="1"/>
</dbReference>
<reference evidence="2" key="1">
    <citation type="journal article" date="2019" name="Int. J. Syst. Evol. Microbiol.">
        <title>The Global Catalogue of Microorganisms (GCM) 10K type strain sequencing project: providing services to taxonomists for standard genome sequencing and annotation.</title>
        <authorList>
            <consortium name="The Broad Institute Genomics Platform"/>
            <consortium name="The Broad Institute Genome Sequencing Center for Infectious Disease"/>
            <person name="Wu L."/>
            <person name="Ma J."/>
        </authorList>
    </citation>
    <scope>NUCLEOTIDE SEQUENCE [LARGE SCALE GENOMIC DNA]</scope>
    <source>
        <strain evidence="2">CCUG 49679</strain>
    </source>
</reference>
<accession>A0ABV8XBK0</accession>
<dbReference type="Proteomes" id="UP001596015">
    <property type="component" value="Unassembled WGS sequence"/>
</dbReference>
<proteinExistence type="predicted"/>
<name>A0ABV8XBK0_9GAMM</name>
<dbReference type="InterPro" id="IPR010921">
    <property type="entry name" value="Trp_repressor/repl_initiator"/>
</dbReference>
<gene>
    <name evidence="1" type="ORF">ACFO0E_02015</name>
</gene>
<dbReference type="RefSeq" id="WP_246942415.1">
    <property type="nucleotide sequence ID" value="NZ_JAKGAK010000022.1"/>
</dbReference>
<evidence type="ECO:0000313" key="2">
    <source>
        <dbReference type="Proteomes" id="UP001596015"/>
    </source>
</evidence>
<comment type="caution">
    <text evidence="1">The sequence shown here is derived from an EMBL/GenBank/DDBJ whole genome shotgun (WGS) entry which is preliminary data.</text>
</comment>
<sequence>MSNEPTVKRWIAKRKAAVVMDIVKGKITVAEVARQHDLTVSEVEGWIEEAQRNMENGFRARPKDIREQYESELRETREALGEAHLEIYTLKKFKCLLDEDENS</sequence>
<evidence type="ECO:0000313" key="1">
    <source>
        <dbReference type="EMBL" id="MFC4415192.1"/>
    </source>
</evidence>
<dbReference type="InterPro" id="IPR009534">
    <property type="entry name" value="DUF1153"/>
</dbReference>
<dbReference type="EMBL" id="JBHSEO010000009">
    <property type="protein sequence ID" value="MFC4415192.1"/>
    <property type="molecule type" value="Genomic_DNA"/>
</dbReference>
<organism evidence="1 2">
    <name type="scientific">Chromohalobacter beijerinckii</name>
    <dbReference type="NCBI Taxonomy" id="86179"/>
    <lineage>
        <taxon>Bacteria</taxon>
        <taxon>Pseudomonadati</taxon>
        <taxon>Pseudomonadota</taxon>
        <taxon>Gammaproteobacteria</taxon>
        <taxon>Oceanospirillales</taxon>
        <taxon>Halomonadaceae</taxon>
        <taxon>Chromohalobacter</taxon>
    </lineage>
</organism>
<protein>
    <submittedName>
        <fullName evidence="1">Transposase</fullName>
    </submittedName>
</protein>
<dbReference type="SUPFAM" id="SSF48295">
    <property type="entry name" value="TrpR-like"/>
    <property type="match status" value="1"/>
</dbReference>
<dbReference type="InterPro" id="IPR036388">
    <property type="entry name" value="WH-like_DNA-bd_sf"/>
</dbReference>